<sequence length="48" mass="5319">MYKLPNVPPSVINNADITLKPTLNEFNVSLTLSSLLIIFSHSSFVNND</sequence>
<protein>
    <submittedName>
        <fullName evidence="1">Uncharacterized protein</fullName>
    </submittedName>
</protein>
<accession>A0A1W1BVP1</accession>
<evidence type="ECO:0000313" key="1">
    <source>
        <dbReference type="EMBL" id="SFV57512.1"/>
    </source>
</evidence>
<dbReference type="EMBL" id="FPHB01000039">
    <property type="protein sequence ID" value="SFV57512.1"/>
    <property type="molecule type" value="Genomic_DNA"/>
</dbReference>
<proteinExistence type="predicted"/>
<name>A0A1W1BVP1_9ZZZZ</name>
<reference evidence="1" key="1">
    <citation type="submission" date="2016-10" db="EMBL/GenBank/DDBJ databases">
        <authorList>
            <person name="de Groot N.N."/>
        </authorList>
    </citation>
    <scope>NUCLEOTIDE SEQUENCE</scope>
</reference>
<organism evidence="1">
    <name type="scientific">hydrothermal vent metagenome</name>
    <dbReference type="NCBI Taxonomy" id="652676"/>
    <lineage>
        <taxon>unclassified sequences</taxon>
        <taxon>metagenomes</taxon>
        <taxon>ecological metagenomes</taxon>
    </lineage>
</organism>
<dbReference type="AlphaFoldDB" id="A0A1W1BVP1"/>
<gene>
    <name evidence="1" type="ORF">MNB_SM-7-865</name>
</gene>